<dbReference type="InterPro" id="IPR050708">
    <property type="entry name" value="T6SS_VgrG/RHS"/>
</dbReference>
<comment type="caution">
    <text evidence="1">The sequence shown here is derived from an EMBL/GenBank/DDBJ whole genome shotgun (WGS) entry which is preliminary data.</text>
</comment>
<reference evidence="1 2" key="1">
    <citation type="submission" date="2018-02" db="EMBL/GenBank/DDBJ databases">
        <title>Genome sequences of Apibacter spp., gut symbionts of Asian honey bees.</title>
        <authorList>
            <person name="Kwong W.K."/>
            <person name="Steele M.I."/>
            <person name="Moran N.A."/>
        </authorList>
    </citation>
    <scope>NUCLEOTIDE SEQUENCE [LARGE SCALE GENOMIC DNA]</scope>
    <source>
        <strain evidence="2">wkB301</strain>
    </source>
</reference>
<dbReference type="Proteomes" id="UP000238042">
    <property type="component" value="Unassembled WGS sequence"/>
</dbReference>
<gene>
    <name evidence="1" type="ORF">C4S77_12490</name>
</gene>
<accession>A0A2S8A4G4</accession>
<organism evidence="1 2">
    <name type="scientific">Apibacter adventoris</name>
    <dbReference type="NCBI Taxonomy" id="1679466"/>
    <lineage>
        <taxon>Bacteria</taxon>
        <taxon>Pseudomonadati</taxon>
        <taxon>Bacteroidota</taxon>
        <taxon>Flavobacteriia</taxon>
        <taxon>Flavobacteriales</taxon>
        <taxon>Weeksellaceae</taxon>
        <taxon>Apibacter</taxon>
    </lineage>
</organism>
<evidence type="ECO:0000313" key="2">
    <source>
        <dbReference type="Proteomes" id="UP000238042"/>
    </source>
</evidence>
<evidence type="ECO:0000313" key="1">
    <source>
        <dbReference type="EMBL" id="PQL89454.1"/>
    </source>
</evidence>
<protein>
    <recommendedName>
        <fullName evidence="3">RHS repeat-associated core domain-containing protein</fullName>
    </recommendedName>
</protein>
<name>A0A2S8A4G4_9FLAO</name>
<sequence>MQYYDNADYLGRISYITNLDAQIVQHVEYVPFGEVFIEERNQSWNIPYLFKGKELDGETGLYYYGARYYNPRESIFLSVDPMFEETMTPYQYTYQNPIRFTDPTGMEPEEGPGPKGVISRRLQILVNLNVKGNEQIPIAAGESHTSVILAHTGVMTSVNHKRSLNLVYSTHAKKVDNDSKFSKINKNSSAEIANSTNCYGYVLTGGEYFVENEFKEIGSYYIKFRL</sequence>
<dbReference type="PANTHER" id="PTHR32305:SF15">
    <property type="entry name" value="PROTEIN RHSA-RELATED"/>
    <property type="match status" value="1"/>
</dbReference>
<evidence type="ECO:0008006" key="3">
    <source>
        <dbReference type="Google" id="ProtNLM"/>
    </source>
</evidence>
<proteinExistence type="predicted"/>
<dbReference type="EMBL" id="PSZM01000047">
    <property type="protein sequence ID" value="PQL89454.1"/>
    <property type="molecule type" value="Genomic_DNA"/>
</dbReference>
<keyword evidence="2" id="KW-1185">Reference proteome</keyword>
<dbReference type="InterPro" id="IPR022385">
    <property type="entry name" value="Rhs_assc_core"/>
</dbReference>
<dbReference type="OrthoDB" id="1367325at2"/>
<dbReference type="Gene3D" id="2.180.10.10">
    <property type="entry name" value="RHS repeat-associated core"/>
    <property type="match status" value="1"/>
</dbReference>
<dbReference type="NCBIfam" id="TIGR03696">
    <property type="entry name" value="Rhs_assc_core"/>
    <property type="match status" value="1"/>
</dbReference>
<dbReference type="AlphaFoldDB" id="A0A2S8A4G4"/>
<dbReference type="PANTHER" id="PTHR32305">
    <property type="match status" value="1"/>
</dbReference>